<dbReference type="EMBL" id="JXUO01000172">
    <property type="protein sequence ID" value="KKZ14305.1"/>
    <property type="molecule type" value="Genomic_DNA"/>
</dbReference>
<dbReference type="AlphaFoldDB" id="A0A6N3X4X8"/>
<accession>A0A6N3X4X8</accession>
<dbReference type="Proteomes" id="UP000035054">
    <property type="component" value="Unassembled WGS sequence"/>
</dbReference>
<gene>
    <name evidence="1" type="ORF">TH68_05310</name>
</gene>
<feature type="non-terminal residue" evidence="1">
    <location>
        <position position="37"/>
    </location>
</feature>
<comment type="caution">
    <text evidence="1">The sequence shown here is derived from an EMBL/GenBank/DDBJ whole genome shotgun (WGS) entry which is preliminary data.</text>
</comment>
<name>A0A6N3X4X8_9SYNE</name>
<protein>
    <submittedName>
        <fullName evidence="1">Uncharacterized protein</fullName>
    </submittedName>
</protein>
<reference evidence="1 2" key="1">
    <citation type="submission" date="2015-01" db="EMBL/GenBank/DDBJ databases">
        <title>Lifestyle Evolution in Cyanobacterial Symbionts of Sponges.</title>
        <authorList>
            <person name="Burgsdorf I."/>
            <person name="Slaby B.M."/>
            <person name="Handley K.M."/>
            <person name="Haber M."/>
            <person name="Blom J."/>
            <person name="Marshall C.W."/>
            <person name="Gilbert J.A."/>
            <person name="Hentschel U."/>
            <person name="Steindler L."/>
        </authorList>
    </citation>
    <scope>NUCLEOTIDE SEQUENCE [LARGE SCALE GENOMIC DNA]</scope>
    <source>
        <strain evidence="1">142</strain>
    </source>
</reference>
<evidence type="ECO:0000313" key="1">
    <source>
        <dbReference type="EMBL" id="KKZ14305.1"/>
    </source>
</evidence>
<sequence>MSNNATQSQPWLETLLQVLAQRSGHAANQWASGHDWC</sequence>
<organism evidence="1 2">
    <name type="scientific">Candidatus Synechococcus spongiarum 142</name>
    <dbReference type="NCBI Taxonomy" id="1608213"/>
    <lineage>
        <taxon>Bacteria</taxon>
        <taxon>Bacillati</taxon>
        <taxon>Cyanobacteriota</taxon>
        <taxon>Cyanophyceae</taxon>
        <taxon>Synechococcales</taxon>
        <taxon>Synechococcaceae</taxon>
        <taxon>Synechococcus</taxon>
    </lineage>
</organism>
<proteinExistence type="predicted"/>
<evidence type="ECO:0000313" key="2">
    <source>
        <dbReference type="Proteomes" id="UP000035054"/>
    </source>
</evidence>